<reference evidence="1 2" key="1">
    <citation type="submission" date="2014-03" db="EMBL/GenBank/DDBJ databases">
        <title>Genomics of Bifidobacteria.</title>
        <authorList>
            <person name="Ventura M."/>
            <person name="Milani C."/>
            <person name="Lugli G.A."/>
        </authorList>
    </citation>
    <scope>NUCLEOTIDE SEQUENCE [LARGE SCALE GENOMIC DNA]</scope>
    <source>
        <strain evidence="1 2">LMG 14934</strain>
    </source>
</reference>
<accession>A0A087D076</accession>
<sequence length="117" mass="13040">MTVKTKPSISEALSPWADPFDAVMLLQGFERDVQALAAKVGCTELAGYQIVKPLGLSSVAQLAQLKTKGLLVRYRDGSYWVDTRDFARWVGQQCDRLRQMPRTARPDMPVQSQGTLL</sequence>
<comment type="caution">
    <text evidence="1">The sequence shown here is derived from an EMBL/GenBank/DDBJ whole genome shotgun (WGS) entry which is preliminary data.</text>
</comment>
<name>A0A087D076_9BIFI</name>
<evidence type="ECO:0000313" key="2">
    <source>
        <dbReference type="Proteomes" id="UP000029040"/>
    </source>
</evidence>
<dbReference type="AlphaFoldDB" id="A0A087D076"/>
<dbReference type="RefSeq" id="WP_033508487.1">
    <property type="nucleotide sequence ID" value="NZ_JDTM01000002.1"/>
</dbReference>
<organism evidence="1 2">
    <name type="scientific">Bifidobacterium pullorum subsp. saeculare DSM 6531 = LMG 14934</name>
    <dbReference type="NCBI Taxonomy" id="1437611"/>
    <lineage>
        <taxon>Bacteria</taxon>
        <taxon>Bacillati</taxon>
        <taxon>Actinomycetota</taxon>
        <taxon>Actinomycetes</taxon>
        <taxon>Bifidobacteriales</taxon>
        <taxon>Bifidobacteriaceae</taxon>
        <taxon>Bifidobacterium</taxon>
    </lineage>
</organism>
<proteinExistence type="predicted"/>
<protein>
    <submittedName>
        <fullName evidence="1">Uncharacterized protein</fullName>
    </submittedName>
</protein>
<gene>
    <name evidence="1" type="ORF">BSAE_0257</name>
</gene>
<evidence type="ECO:0000313" key="1">
    <source>
        <dbReference type="EMBL" id="KFI88926.1"/>
    </source>
</evidence>
<dbReference type="EMBL" id="JGZM01000002">
    <property type="protein sequence ID" value="KFI88926.1"/>
    <property type="molecule type" value="Genomic_DNA"/>
</dbReference>
<dbReference type="Proteomes" id="UP000029040">
    <property type="component" value="Unassembled WGS sequence"/>
</dbReference>